<name>A0ABQ6MA15_9STRA</name>
<dbReference type="Pfam" id="PF01852">
    <property type="entry name" value="START"/>
    <property type="match status" value="1"/>
</dbReference>
<dbReference type="InterPro" id="IPR051213">
    <property type="entry name" value="START_lipid_transfer"/>
</dbReference>
<sequence>LIEEQLKCDDQVAQAGRLGQMSLQEQFDYELIFSDSLWSRVAGTVREPVSYFKKGDEDSNTWGKGEGVVDASAPDVLAWLWHLCTHERNLWHERDHGNLLRMELDVPATRSKFMVASKKMPGAISNRVFANWWTWAKGQNGDLIAAFTPHEDFGPGAEKQIVDAALKTAKDSVLGKSRGFYRIKTLAPNVCRVTLVAQGSLGGNFTKKAMAWAVKSQLVIVKELQDKYMRNGARVDAEMRRAFPPPPPRGSLTSEQDALVARCLPLVRGAEAPSASNNSSSKRLLAVVVGNSVVAQARAVKGSWVELKSTSPFVSISLKYIEPEGKESSVALGKAKTTLDCSAKEAFAYQFATCGREKMRISEENGSPASFVFKEQTRHDFEVAHITKMPFPLTNREFLGRYLSFKEPAGDLVLVFEALPDSTKVDYGANLKVVRGKTTGVVRFKSINDDTQCEVTLVQHGDAGGFVPERVMVAKIPQALRGVADMRELFQRDEAIDGAKQSELAAIINTSKQPYLPDEVSLVDKVSAKFASLSIALPSSLRAKKTHSTFEKLDSPDPFVHMSVAFKEGSSNAIGRASTIVDAPIAEVAAWEMAKMSRENQKEHVAAGGLDRNLKKINDHQNIFHGVYDLSIPKFLPRQFVQMVIWKWVADKKELVVVADSIEHNSFPERKEYLRASSTVMIKYKQEADVGEIPQTKVTWTQEVDLGGVIPKLVQNRQVVGQLMYLSRMRKHFDRSMELDGKKRGELVELIKSHVRQRVEYSEKEEKIVAEGKTWFKAFDGLKSKDVDMRTPLTKGKVAHKKGDSGAWGWSTTTVRTSPEEAIAYLWDVKSRASIDHAILEREVDESPNGHNQLVYKKVRIASLITDRDFLSRMVWKKEGSGYLVVMTYPDEKNKKTPSEAVAHIVKLHKGLSQLSREYPWIVAFLEDAVHGRLSMAQAVPTKLDCVSEAEARQMGKSLSKALRARKTADAAVLQWKKQNPSMEALFEKYPWVEEMVETMGEELLKNAAWGLWFRVITGSGLSMVDLATDINVIFVYFGEEGQEGYGWMMLGMVLASMGLQLALVLVQNGKMGWGKLLREVLITVSGLKP</sequence>
<feature type="domain" description="START" evidence="2">
    <location>
        <begin position="591"/>
        <end position="720"/>
    </location>
</feature>
<evidence type="ECO:0000313" key="3">
    <source>
        <dbReference type="EMBL" id="GMI22406.1"/>
    </source>
</evidence>
<keyword evidence="4" id="KW-1185">Reference proteome</keyword>
<dbReference type="Proteomes" id="UP001165060">
    <property type="component" value="Unassembled WGS sequence"/>
</dbReference>
<proteinExistence type="predicted"/>
<dbReference type="PANTHER" id="PTHR19308:SF14">
    <property type="entry name" value="START DOMAIN-CONTAINING PROTEIN"/>
    <property type="match status" value="1"/>
</dbReference>
<protein>
    <recommendedName>
        <fullName evidence="2">START domain-containing protein</fullName>
    </recommendedName>
</protein>
<dbReference type="PANTHER" id="PTHR19308">
    <property type="entry name" value="PHOSPHATIDYLCHOLINE TRANSFER PROTEIN"/>
    <property type="match status" value="1"/>
</dbReference>
<dbReference type="InterPro" id="IPR023393">
    <property type="entry name" value="START-like_dom_sf"/>
</dbReference>
<feature type="non-terminal residue" evidence="3">
    <location>
        <position position="1"/>
    </location>
</feature>
<dbReference type="PROSITE" id="PS50848">
    <property type="entry name" value="START"/>
    <property type="match status" value="1"/>
</dbReference>
<comment type="caution">
    <text evidence="3">The sequence shown here is derived from an EMBL/GenBank/DDBJ whole genome shotgun (WGS) entry which is preliminary data.</text>
</comment>
<keyword evidence="1" id="KW-0472">Membrane</keyword>
<reference evidence="3 4" key="1">
    <citation type="journal article" date="2023" name="Commun. Biol.">
        <title>Genome analysis of Parmales, the sister group of diatoms, reveals the evolutionary specialization of diatoms from phago-mixotrophs to photoautotrophs.</title>
        <authorList>
            <person name="Ban H."/>
            <person name="Sato S."/>
            <person name="Yoshikawa S."/>
            <person name="Yamada K."/>
            <person name="Nakamura Y."/>
            <person name="Ichinomiya M."/>
            <person name="Sato N."/>
            <person name="Blanc-Mathieu R."/>
            <person name="Endo H."/>
            <person name="Kuwata A."/>
            <person name="Ogata H."/>
        </authorList>
    </citation>
    <scope>NUCLEOTIDE SEQUENCE [LARGE SCALE GENOMIC DNA]</scope>
</reference>
<dbReference type="SUPFAM" id="SSF55961">
    <property type="entry name" value="Bet v1-like"/>
    <property type="match status" value="4"/>
</dbReference>
<accession>A0ABQ6MA15</accession>
<organism evidence="3 4">
    <name type="scientific">Tetraparma gracilis</name>
    <dbReference type="NCBI Taxonomy" id="2962635"/>
    <lineage>
        <taxon>Eukaryota</taxon>
        <taxon>Sar</taxon>
        <taxon>Stramenopiles</taxon>
        <taxon>Ochrophyta</taxon>
        <taxon>Bolidophyceae</taxon>
        <taxon>Parmales</taxon>
        <taxon>Triparmaceae</taxon>
        <taxon>Tetraparma</taxon>
    </lineage>
</organism>
<gene>
    <name evidence="3" type="ORF">TeGR_g5792</name>
</gene>
<keyword evidence="1" id="KW-0812">Transmembrane</keyword>
<dbReference type="EMBL" id="BRYB01003897">
    <property type="protein sequence ID" value="GMI22406.1"/>
    <property type="molecule type" value="Genomic_DNA"/>
</dbReference>
<dbReference type="InterPro" id="IPR002913">
    <property type="entry name" value="START_lipid-bd_dom"/>
</dbReference>
<dbReference type="Gene3D" id="3.30.530.20">
    <property type="match status" value="4"/>
</dbReference>
<evidence type="ECO:0000256" key="1">
    <source>
        <dbReference type="SAM" id="Phobius"/>
    </source>
</evidence>
<evidence type="ECO:0000313" key="4">
    <source>
        <dbReference type="Proteomes" id="UP001165060"/>
    </source>
</evidence>
<keyword evidence="1" id="KW-1133">Transmembrane helix</keyword>
<feature type="non-terminal residue" evidence="3">
    <location>
        <position position="1090"/>
    </location>
</feature>
<feature type="transmembrane region" description="Helical" evidence="1">
    <location>
        <begin position="1046"/>
        <end position="1067"/>
    </location>
</feature>
<evidence type="ECO:0000259" key="2">
    <source>
        <dbReference type="PROSITE" id="PS50848"/>
    </source>
</evidence>